<organism evidence="3 4">
    <name type="scientific">Caldalkalibacillus horti</name>
    <dbReference type="NCBI Taxonomy" id="77523"/>
    <lineage>
        <taxon>Bacteria</taxon>
        <taxon>Bacillati</taxon>
        <taxon>Bacillota</taxon>
        <taxon>Bacilli</taxon>
        <taxon>Bacillales</taxon>
        <taxon>Bacillaceae</taxon>
        <taxon>Caldalkalibacillus</taxon>
    </lineage>
</organism>
<gene>
    <name evidence="3" type="ORF">J2S11_004214</name>
</gene>
<dbReference type="Gene3D" id="1.10.1240.30">
    <property type="entry name" value="KaiA/RbsU domain"/>
    <property type="match status" value="1"/>
</dbReference>
<dbReference type="SMART" id="SM00331">
    <property type="entry name" value="PP2C_SIG"/>
    <property type="match status" value="1"/>
</dbReference>
<evidence type="ECO:0000256" key="1">
    <source>
        <dbReference type="ARBA" id="ARBA00022801"/>
    </source>
</evidence>
<dbReference type="GO" id="GO:0016787">
    <property type="term" value="F:hydrolase activity"/>
    <property type="evidence" value="ECO:0007669"/>
    <property type="project" value="UniProtKB-KW"/>
</dbReference>
<keyword evidence="4" id="KW-1185">Reference proteome</keyword>
<dbReference type="Pfam" id="PF07228">
    <property type="entry name" value="SpoIIE"/>
    <property type="match status" value="1"/>
</dbReference>
<dbReference type="InterPro" id="IPR017944">
    <property type="entry name" value="KaiA/RbsU_helical_domain_sf"/>
</dbReference>
<dbReference type="RefSeq" id="WP_307397864.1">
    <property type="nucleotide sequence ID" value="NZ_BAAADK010000004.1"/>
</dbReference>
<evidence type="ECO:0000313" key="3">
    <source>
        <dbReference type="EMBL" id="MDQ0168261.1"/>
    </source>
</evidence>
<dbReference type="Pfam" id="PF08673">
    <property type="entry name" value="RsbU_N"/>
    <property type="match status" value="1"/>
</dbReference>
<protein>
    <submittedName>
        <fullName evidence="3">Sigma-B regulation protein RsbU (Phosphoserine phosphatase)</fullName>
        <ecNumber evidence="3">3.1.3.3</ecNumber>
    </submittedName>
</protein>
<dbReference type="InterPro" id="IPR036457">
    <property type="entry name" value="PPM-type-like_dom_sf"/>
</dbReference>
<reference evidence="3 4" key="1">
    <citation type="submission" date="2023-07" db="EMBL/GenBank/DDBJ databases">
        <title>Genomic Encyclopedia of Type Strains, Phase IV (KMG-IV): sequencing the most valuable type-strain genomes for metagenomic binning, comparative biology and taxonomic classification.</title>
        <authorList>
            <person name="Goeker M."/>
        </authorList>
    </citation>
    <scope>NUCLEOTIDE SEQUENCE [LARGE SCALE GENOMIC DNA]</scope>
    <source>
        <strain evidence="3 4">DSM 12751</strain>
    </source>
</reference>
<dbReference type="EMBL" id="JAUSTY010000026">
    <property type="protein sequence ID" value="MDQ0168261.1"/>
    <property type="molecule type" value="Genomic_DNA"/>
</dbReference>
<dbReference type="Gene3D" id="3.60.40.10">
    <property type="entry name" value="PPM-type phosphatase domain"/>
    <property type="match status" value="1"/>
</dbReference>
<dbReference type="EC" id="3.1.3.3" evidence="3"/>
<keyword evidence="1 3" id="KW-0378">Hydrolase</keyword>
<comment type="caution">
    <text evidence="3">The sequence shown here is derived from an EMBL/GenBank/DDBJ whole genome shotgun (WGS) entry which is preliminary data.</text>
</comment>
<feature type="domain" description="PPM-type phosphatase" evidence="2">
    <location>
        <begin position="127"/>
        <end position="339"/>
    </location>
</feature>
<accession>A0ABT9W4S8</accession>
<name>A0ABT9W4S8_9BACI</name>
<sequence>MDKQTKEKKVSDRYAQMLHQYIQHGSEDALYNAQQLSKSMIDKGVSPEEIVGFHIESIKKDFLNIQPEVLQSFDFLLEIMIGYGIQYREHVSLREKQIQLQSEIEIAAKMQQTLLPPIPSSIPSDLELGICSVAAKRMSGDYYHVFVDNSGYLCLAVADIIGKGIPAALCMSLIKYAIESLVDHPLDPHTLLSSINRVVEKNIDINMFVTMVYGTYCFSDHVFRYASAGHEPSLYYSAQDDQFYDLEAKGPVLGLTHEATYQEQSIEVQPNDIIILFTDGLTEIRVEEERFIERDEIKELFNEYKHLPAQEMADSIHKQLLKLSDFELQDDQTIVVIKRSA</sequence>
<dbReference type="SUPFAM" id="SSF101215">
    <property type="entry name" value="KaiA/RbsU domain"/>
    <property type="match status" value="1"/>
</dbReference>
<dbReference type="PROSITE" id="PS51746">
    <property type="entry name" value="PPM_2"/>
    <property type="match status" value="1"/>
</dbReference>
<dbReference type="InterPro" id="IPR014787">
    <property type="entry name" value="PSer_Pase_RsbU_N"/>
</dbReference>
<dbReference type="PANTHER" id="PTHR43156:SF15">
    <property type="entry name" value="PHOSPHOSERINE PHOSPHATASE RSBU"/>
    <property type="match status" value="1"/>
</dbReference>
<dbReference type="PANTHER" id="PTHR43156">
    <property type="entry name" value="STAGE II SPORULATION PROTEIN E-RELATED"/>
    <property type="match status" value="1"/>
</dbReference>
<evidence type="ECO:0000313" key="4">
    <source>
        <dbReference type="Proteomes" id="UP001235840"/>
    </source>
</evidence>
<evidence type="ECO:0000259" key="2">
    <source>
        <dbReference type="PROSITE" id="PS51746"/>
    </source>
</evidence>
<dbReference type="InterPro" id="IPR001932">
    <property type="entry name" value="PPM-type_phosphatase-like_dom"/>
</dbReference>
<dbReference type="InterPro" id="IPR052016">
    <property type="entry name" value="Bact_Sigma-Reg"/>
</dbReference>
<dbReference type="Proteomes" id="UP001235840">
    <property type="component" value="Unassembled WGS sequence"/>
</dbReference>
<proteinExistence type="predicted"/>
<dbReference type="SUPFAM" id="SSF81606">
    <property type="entry name" value="PP2C-like"/>
    <property type="match status" value="1"/>
</dbReference>